<comment type="caution">
    <text evidence="2">The sequence shown here is derived from an EMBL/GenBank/DDBJ whole genome shotgun (WGS) entry which is preliminary data.</text>
</comment>
<dbReference type="Proteomes" id="UP000297014">
    <property type="component" value="Unassembled WGS sequence"/>
</dbReference>
<feature type="region of interest" description="Disordered" evidence="1">
    <location>
        <begin position="80"/>
        <end position="100"/>
    </location>
</feature>
<organism evidence="2 4">
    <name type="scientific">Alkalihalobacillus alcalophilus ATCC 27647 = CGMCC 1.3604</name>
    <dbReference type="NCBI Taxonomy" id="1218173"/>
    <lineage>
        <taxon>Bacteria</taxon>
        <taxon>Bacillati</taxon>
        <taxon>Bacillota</taxon>
        <taxon>Bacilli</taxon>
        <taxon>Bacillales</taxon>
        <taxon>Bacillaceae</taxon>
        <taxon>Alkalihalobacillus</taxon>
    </lineage>
</organism>
<evidence type="ECO:0000313" key="3">
    <source>
        <dbReference type="EMBL" id="THG88708.1"/>
    </source>
</evidence>
<dbReference type="AlphaFoldDB" id="A0A094WII8"/>
<protein>
    <recommendedName>
        <fullName evidence="6">YwdI family protein</fullName>
    </recommendedName>
</protein>
<dbReference type="EMBL" id="ALPT02000110">
    <property type="protein sequence ID" value="KGA95718.1"/>
    <property type="molecule type" value="Genomic_DNA"/>
</dbReference>
<evidence type="ECO:0000313" key="4">
    <source>
        <dbReference type="Proteomes" id="UP000002754"/>
    </source>
</evidence>
<dbReference type="EMBL" id="JALP01000328">
    <property type="protein sequence ID" value="THG88708.1"/>
    <property type="molecule type" value="Genomic_DNA"/>
</dbReference>
<name>A0A094WII8_ALKAL</name>
<dbReference type="InterPro" id="IPR035218">
    <property type="entry name" value="DUF5327"/>
</dbReference>
<dbReference type="eggNOG" id="ENOG5030EE7">
    <property type="taxonomic scope" value="Bacteria"/>
</dbReference>
<accession>A0A094WII8</accession>
<evidence type="ECO:0000313" key="5">
    <source>
        <dbReference type="Proteomes" id="UP000297014"/>
    </source>
</evidence>
<keyword evidence="4" id="KW-1185">Reference proteome</keyword>
<evidence type="ECO:0000313" key="2">
    <source>
        <dbReference type="EMBL" id="KGA95718.1"/>
    </source>
</evidence>
<feature type="compositionally biased region" description="Basic and acidic residues" evidence="1">
    <location>
        <begin position="88"/>
        <end position="100"/>
    </location>
</feature>
<reference evidence="3 5" key="2">
    <citation type="submission" date="2014-01" db="EMBL/GenBank/DDBJ databases">
        <title>Draft genome sequencing of Bacillus alcalophilus CGMCC 1.3604.</title>
        <authorList>
            <person name="Yang J."/>
            <person name="Diao L."/>
            <person name="Yang S."/>
        </authorList>
    </citation>
    <scope>NUCLEOTIDE SEQUENCE [LARGE SCALE GENOMIC DNA]</scope>
    <source>
        <strain evidence="3 5">CGMCC 1.3604</strain>
    </source>
</reference>
<evidence type="ECO:0000256" key="1">
    <source>
        <dbReference type="SAM" id="MobiDB-lite"/>
    </source>
</evidence>
<dbReference type="OrthoDB" id="2914030at2"/>
<dbReference type="Pfam" id="PF17261">
    <property type="entry name" value="DUF5327"/>
    <property type="match status" value="1"/>
</dbReference>
<dbReference type="RefSeq" id="WP_003324692.1">
    <property type="nucleotide sequence ID" value="NZ_ALPT02000110.1"/>
</dbReference>
<reference evidence="2 4" key="1">
    <citation type="journal article" date="2014" name="Genome Announc.">
        <title>Draft Genome Sequence of Bacillus alcalophilus AV1934, a Classic Alkaliphile Isolated from Human Feces in 1934.</title>
        <authorList>
            <person name="Attie O."/>
            <person name="Jayaprakash A."/>
            <person name="Shah H."/>
            <person name="Paulsen I.T."/>
            <person name="Morino M."/>
            <person name="Takahashi Y."/>
            <person name="Narumi I."/>
            <person name="Sachidanandam R."/>
            <person name="Satoh K."/>
            <person name="Ito M."/>
            <person name="Krulwich T.A."/>
        </authorList>
    </citation>
    <scope>NUCLEOTIDE SEQUENCE [LARGE SCALE GENOMIC DNA]</scope>
    <source>
        <strain evidence="2 4">AV1934</strain>
    </source>
</reference>
<gene>
    <name evidence="3" type="ORF">AJ85_00455</name>
    <name evidence="2" type="ORF">BALCAV_0220710</name>
</gene>
<evidence type="ECO:0008006" key="6">
    <source>
        <dbReference type="Google" id="ProtNLM"/>
    </source>
</evidence>
<sequence>MNISTKSVIDHMKEQMRRLEQAHMNENAEQMKEAVSSIEAYCQLFKGTDAKPIEVSPTLKQQVETPLPTYHQVVQQYPTVTPSYNEGNETKPKGDNLLDF</sequence>
<dbReference type="Proteomes" id="UP000002754">
    <property type="component" value="Unassembled WGS sequence"/>
</dbReference>
<proteinExistence type="predicted"/>